<dbReference type="PANTHER" id="PTHR34400:SF4">
    <property type="entry name" value="MEMBRANE PROTEIN"/>
    <property type="match status" value="1"/>
</dbReference>
<organism evidence="2 3">
    <name type="scientific">Hydnum rufescens UP504</name>
    <dbReference type="NCBI Taxonomy" id="1448309"/>
    <lineage>
        <taxon>Eukaryota</taxon>
        <taxon>Fungi</taxon>
        <taxon>Dikarya</taxon>
        <taxon>Basidiomycota</taxon>
        <taxon>Agaricomycotina</taxon>
        <taxon>Agaricomycetes</taxon>
        <taxon>Cantharellales</taxon>
        <taxon>Hydnaceae</taxon>
        <taxon>Hydnum</taxon>
    </lineage>
</organism>
<evidence type="ECO:0000259" key="1">
    <source>
        <dbReference type="Pfam" id="PF12902"/>
    </source>
</evidence>
<comment type="caution">
    <text evidence="2">The sequence shown here is derived from an EMBL/GenBank/DDBJ whole genome shotgun (WGS) entry which is preliminary data.</text>
</comment>
<evidence type="ECO:0000313" key="3">
    <source>
        <dbReference type="Proteomes" id="UP000886523"/>
    </source>
</evidence>
<evidence type="ECO:0000313" key="2">
    <source>
        <dbReference type="EMBL" id="KAF9504781.1"/>
    </source>
</evidence>
<feature type="domain" description="Iminophenyl-pyruvate dimer synthase" evidence="1">
    <location>
        <begin position="31"/>
        <end position="221"/>
    </location>
</feature>
<dbReference type="Proteomes" id="UP000886523">
    <property type="component" value="Unassembled WGS sequence"/>
</dbReference>
<protein>
    <recommendedName>
        <fullName evidence="1">Iminophenyl-pyruvate dimer synthase domain-containing protein</fullName>
    </recommendedName>
</protein>
<accession>A0A9P6AH05</accession>
<dbReference type="OrthoDB" id="3143730at2759"/>
<sequence>MPPPTQSPPFTIPSSPPVQWTPATVIPYVKIGMMVELSTIPLYLYAMYSVKPEGGAVGAGARTRALLRGIVQQEMLHLSLAGNLLSALNGSMDLYAFGVVPRYPGEILVEKIPLNLDRANKENLQCFLQIEASDTPPMTLPTHKSIGQFYNELQQGLNRLPDSAFAHNADKQFSGMDFFDDQMTVITGKASALKALTTIVEQGEGDVAVPDSHYTVFAQLYSDREAWVHYEVPKNPKTSDYKGRSTNDFVYKLSLAFDAGYCYMFQTIQRVWKTGRRADEIMLRMLLLRNVHVIMTHVLTPIANILVQQPLTNPTNGLVAAPCFNYFPLNDNGTPRDPLAPAELHRVLVAAVSSARDASPSDQVRASLEHMRKYIDTKIKPST</sequence>
<dbReference type="AlphaFoldDB" id="A0A9P6AH05"/>
<dbReference type="InterPro" id="IPR012347">
    <property type="entry name" value="Ferritin-like"/>
</dbReference>
<keyword evidence="3" id="KW-1185">Reference proteome</keyword>
<name>A0A9P6AH05_9AGAM</name>
<dbReference type="PANTHER" id="PTHR34400">
    <property type="match status" value="1"/>
</dbReference>
<dbReference type="Gene3D" id="1.20.1260.10">
    <property type="match status" value="1"/>
</dbReference>
<gene>
    <name evidence="2" type="ORF">BS47DRAFT_1490060</name>
</gene>
<proteinExistence type="predicted"/>
<dbReference type="InterPro" id="IPR026820">
    <property type="entry name" value="VioB/RebD_dom"/>
</dbReference>
<reference evidence="2" key="1">
    <citation type="journal article" date="2020" name="Nat. Commun.">
        <title>Large-scale genome sequencing of mycorrhizal fungi provides insights into the early evolution of symbiotic traits.</title>
        <authorList>
            <person name="Miyauchi S."/>
            <person name="Kiss E."/>
            <person name="Kuo A."/>
            <person name="Drula E."/>
            <person name="Kohler A."/>
            <person name="Sanchez-Garcia M."/>
            <person name="Morin E."/>
            <person name="Andreopoulos B."/>
            <person name="Barry K.W."/>
            <person name="Bonito G."/>
            <person name="Buee M."/>
            <person name="Carver A."/>
            <person name="Chen C."/>
            <person name="Cichocki N."/>
            <person name="Clum A."/>
            <person name="Culley D."/>
            <person name="Crous P.W."/>
            <person name="Fauchery L."/>
            <person name="Girlanda M."/>
            <person name="Hayes R.D."/>
            <person name="Keri Z."/>
            <person name="LaButti K."/>
            <person name="Lipzen A."/>
            <person name="Lombard V."/>
            <person name="Magnuson J."/>
            <person name="Maillard F."/>
            <person name="Murat C."/>
            <person name="Nolan M."/>
            <person name="Ohm R.A."/>
            <person name="Pangilinan J."/>
            <person name="Pereira M.F."/>
            <person name="Perotto S."/>
            <person name="Peter M."/>
            <person name="Pfister S."/>
            <person name="Riley R."/>
            <person name="Sitrit Y."/>
            <person name="Stielow J.B."/>
            <person name="Szollosi G."/>
            <person name="Zifcakova L."/>
            <person name="Stursova M."/>
            <person name="Spatafora J.W."/>
            <person name="Tedersoo L."/>
            <person name="Vaario L.M."/>
            <person name="Yamada A."/>
            <person name="Yan M."/>
            <person name="Wang P."/>
            <person name="Xu J."/>
            <person name="Bruns T."/>
            <person name="Baldrian P."/>
            <person name="Vilgalys R."/>
            <person name="Dunand C."/>
            <person name="Henrissat B."/>
            <person name="Grigoriev I.V."/>
            <person name="Hibbett D."/>
            <person name="Nagy L.G."/>
            <person name="Martin F.M."/>
        </authorList>
    </citation>
    <scope>NUCLEOTIDE SEQUENCE</scope>
    <source>
        <strain evidence="2">UP504</strain>
    </source>
</reference>
<dbReference type="Pfam" id="PF12902">
    <property type="entry name" value="Ferritin-like"/>
    <property type="match status" value="1"/>
</dbReference>
<dbReference type="EMBL" id="MU129195">
    <property type="protein sequence ID" value="KAF9504781.1"/>
    <property type="molecule type" value="Genomic_DNA"/>
</dbReference>